<dbReference type="Gene3D" id="3.30.1360.120">
    <property type="entry name" value="Probable tRNA modification gtpase trme, domain 1"/>
    <property type="match status" value="1"/>
</dbReference>
<proteinExistence type="predicted"/>
<evidence type="ECO:0000313" key="1">
    <source>
        <dbReference type="EMBL" id="PKA44646.1"/>
    </source>
</evidence>
<organism evidence="1 2">
    <name type="scientific">Rhizobium sullae</name>
    <name type="common">Rhizobium hedysari</name>
    <dbReference type="NCBI Taxonomy" id="50338"/>
    <lineage>
        <taxon>Bacteria</taxon>
        <taxon>Pseudomonadati</taxon>
        <taxon>Pseudomonadota</taxon>
        <taxon>Alphaproteobacteria</taxon>
        <taxon>Hyphomicrobiales</taxon>
        <taxon>Rhizobiaceae</taxon>
        <taxon>Rhizobium/Agrobacterium group</taxon>
        <taxon>Rhizobium</taxon>
    </lineage>
</organism>
<dbReference type="RefSeq" id="WP_100770388.1">
    <property type="nucleotide sequence ID" value="NZ_PIQN01000003.1"/>
</dbReference>
<reference evidence="1 2" key="2">
    <citation type="submission" date="2017-12" db="EMBL/GenBank/DDBJ databases">
        <title>Genome sequence of Rhizobium sullae HCNT1 isolated from Sulla coronaria nodules and featuring peculiar denitrification phenotypes.</title>
        <authorList>
            <person name="De Diego-Diaz B."/>
            <person name="Treu L."/>
            <person name="Campanaro S."/>
            <person name="Da Silva Duarte V."/>
            <person name="Basaglia M."/>
            <person name="Favaro L."/>
            <person name="Casella S."/>
            <person name="Squartini A."/>
        </authorList>
    </citation>
    <scope>NUCLEOTIDE SEQUENCE [LARGE SCALE GENOMIC DNA]</scope>
    <source>
        <strain evidence="1 2">HCNT1</strain>
    </source>
</reference>
<accession>A0A2N0DEY0</accession>
<reference evidence="1 2" key="1">
    <citation type="submission" date="2017-11" db="EMBL/GenBank/DDBJ databases">
        <authorList>
            <person name="Han C.G."/>
        </authorList>
    </citation>
    <scope>NUCLEOTIDE SEQUENCE [LARGE SCALE GENOMIC DNA]</scope>
    <source>
        <strain evidence="1 2">HCNT1</strain>
    </source>
</reference>
<comment type="caution">
    <text evidence="1">The sequence shown here is derived from an EMBL/GenBank/DDBJ whole genome shotgun (WGS) entry which is preliminary data.</text>
</comment>
<dbReference type="Gene3D" id="3.30.70.1520">
    <property type="entry name" value="Heterotetrameric sarcosine oxidase"/>
    <property type="match status" value="1"/>
</dbReference>
<sequence>MVEIHSSEPMVLKQSPCPLIQYEAWDLELRSFEAALAQKIDGPVPGRVGEIAVRDDLKVVRAAPRRFWLFPAARGAGAFSIPPELGYGLDLSEGRVRIQVITPHLRDLLSTCLPIDWDTTEGVATFSSFHRIPIMFTRSSDFEGEFIVPRSFARSISHWLCSRHVGTALQSSSPPTLRFAQP</sequence>
<dbReference type="STRING" id="1041146.GCA_000427985_05502"/>
<dbReference type="EMBL" id="PIQN01000003">
    <property type="protein sequence ID" value="PKA44646.1"/>
    <property type="molecule type" value="Genomic_DNA"/>
</dbReference>
<protein>
    <recommendedName>
        <fullName evidence="3">Sarcosine oxidase subunit gamma</fullName>
    </recommendedName>
</protein>
<dbReference type="Proteomes" id="UP000232164">
    <property type="component" value="Unassembled WGS sequence"/>
</dbReference>
<name>A0A2N0DEY0_RHISU</name>
<gene>
    <name evidence="1" type="ORF">CWR43_01950</name>
</gene>
<evidence type="ECO:0000313" key="2">
    <source>
        <dbReference type="Proteomes" id="UP000232164"/>
    </source>
</evidence>
<evidence type="ECO:0008006" key="3">
    <source>
        <dbReference type="Google" id="ProtNLM"/>
    </source>
</evidence>
<dbReference type="AlphaFoldDB" id="A0A2N0DEY0"/>
<dbReference type="InterPro" id="IPR027266">
    <property type="entry name" value="TrmE/GcvT-like"/>
</dbReference>